<dbReference type="EMBL" id="JAVDPF010000001">
    <property type="protein sequence ID" value="KAL1886304.1"/>
    <property type="molecule type" value="Genomic_DNA"/>
</dbReference>
<dbReference type="CDD" id="cd15482">
    <property type="entry name" value="Sialidase_non-viral"/>
    <property type="match status" value="2"/>
</dbReference>
<protein>
    <submittedName>
        <fullName evidence="1">Uncharacterized protein</fullName>
    </submittedName>
</protein>
<dbReference type="InterPro" id="IPR036278">
    <property type="entry name" value="Sialidase_sf"/>
</dbReference>
<name>A0ABR3YDW2_9EURO</name>
<dbReference type="Proteomes" id="UP001583193">
    <property type="component" value="Unassembled WGS sequence"/>
</dbReference>
<organism evidence="1 2">
    <name type="scientific">Paecilomyces lecythidis</name>
    <dbReference type="NCBI Taxonomy" id="3004212"/>
    <lineage>
        <taxon>Eukaryota</taxon>
        <taxon>Fungi</taxon>
        <taxon>Dikarya</taxon>
        <taxon>Ascomycota</taxon>
        <taxon>Pezizomycotina</taxon>
        <taxon>Eurotiomycetes</taxon>
        <taxon>Eurotiomycetidae</taxon>
        <taxon>Eurotiales</taxon>
        <taxon>Thermoascaceae</taxon>
        <taxon>Paecilomyces</taxon>
    </lineage>
</organism>
<accession>A0ABR3YDW2</accession>
<evidence type="ECO:0000313" key="1">
    <source>
        <dbReference type="EMBL" id="KAL1886304.1"/>
    </source>
</evidence>
<reference evidence="1 2" key="1">
    <citation type="journal article" date="2024" name="IMA Fungus">
        <title>IMA Genome - F19 : A genome assembly and annotation guide to empower mycologists, including annotated draft genome sequences of Ceratocystis pirilliformis, Diaporthe australafricana, Fusarium ophioides, Paecilomyces lecythidis, and Sporothrix stenoceras.</title>
        <authorList>
            <person name="Aylward J."/>
            <person name="Wilson A.M."/>
            <person name="Visagie C.M."/>
            <person name="Spraker J."/>
            <person name="Barnes I."/>
            <person name="Buitendag C."/>
            <person name="Ceriani C."/>
            <person name="Del Mar Angel L."/>
            <person name="du Plessis D."/>
            <person name="Fuchs T."/>
            <person name="Gasser K."/>
            <person name="Kramer D."/>
            <person name="Li W."/>
            <person name="Munsamy K."/>
            <person name="Piso A."/>
            <person name="Price J.L."/>
            <person name="Sonnekus B."/>
            <person name="Thomas C."/>
            <person name="van der Nest A."/>
            <person name="van Dijk A."/>
            <person name="van Heerden A."/>
            <person name="van Vuuren N."/>
            <person name="Yilmaz N."/>
            <person name="Duong T.A."/>
            <person name="van der Merwe N.A."/>
            <person name="Wingfield M.J."/>
            <person name="Wingfield B.D."/>
        </authorList>
    </citation>
    <scope>NUCLEOTIDE SEQUENCE [LARGE SCALE GENOMIC DNA]</scope>
    <source>
        <strain evidence="1 2">CMW 18167</strain>
    </source>
</reference>
<evidence type="ECO:0000313" key="2">
    <source>
        <dbReference type="Proteomes" id="UP001583193"/>
    </source>
</evidence>
<dbReference type="SUPFAM" id="SSF50939">
    <property type="entry name" value="Sialidases"/>
    <property type="match status" value="1"/>
</dbReference>
<dbReference type="PANTHER" id="PTHR38792:SF3">
    <property type="entry name" value="BNR_ASP-BOX REPEAT DOMAIN PROTEIN (AFU_ORTHOLOGUE AFUA_7G06430)-RELATED"/>
    <property type="match status" value="1"/>
</dbReference>
<dbReference type="Gene3D" id="2.120.10.10">
    <property type="match status" value="1"/>
</dbReference>
<dbReference type="PANTHER" id="PTHR38792">
    <property type="entry name" value="BNR/ASP-BOX REPEAT DOMAIN PROTEIN (AFU_ORTHOLOGUE AFUA_7G06430)-RELATED"/>
    <property type="match status" value="1"/>
</dbReference>
<comment type="caution">
    <text evidence="1">The sequence shown here is derived from an EMBL/GenBank/DDBJ whole genome shotgun (WGS) entry which is preliminary data.</text>
</comment>
<keyword evidence="2" id="KW-1185">Reference proteome</keyword>
<gene>
    <name evidence="1" type="ORF">Plec18167_000233</name>
</gene>
<sequence>MSLWRDPPWGIGYSRQNALFGGLSCPVNASPLGPAVPCETSSGADSYWSLSDPLSLLDSTTTSSTTTPVLHLHISHETMPGHLGQKILKTFGLDEPKTGQAGPVGDLPGRADVHLDERILSEFPNNGTYPRLARLSDGSILSATTRREGPQRVLQVSKSTDGGHRFFTWGEVTRGHGDVDNLYLLEVAPNKVLAAFRNHDLGPNGPTHFRITVCQSTDGGKSWSYLSQAAEKGAPFGLWEPFMRLGRRGEIQMTFSQEFAPEDQDTMLVVSHDHGKTWSKPVVVAGADERLRDGMTGIAETRDNGQDALVMVFETTRYGTFCIEAVISYDDGVSWQRRQPVYIPPRGRNAGSPQIASFADGSLAVIFQTDEDVQHCQWPGRAAAKTVFSGPPQHGKLHWTSPTLVGPEASVWPGIMAIDEKTVMATYDHGGPRGKLITWHTK</sequence>
<proteinExistence type="predicted"/>